<evidence type="ECO:0000256" key="12">
    <source>
        <dbReference type="HAMAP-Rule" id="MF_00160"/>
    </source>
</evidence>
<evidence type="ECO:0000256" key="9">
    <source>
        <dbReference type="ARBA" id="ARBA00023299"/>
    </source>
</evidence>
<dbReference type="Proteomes" id="UP000484885">
    <property type="component" value="Unassembled WGS sequence"/>
</dbReference>
<feature type="binding site" evidence="12">
    <location>
        <position position="145"/>
    </location>
    <ligand>
        <name>pyridoxal 5'-phosphate</name>
        <dbReference type="ChEBI" id="CHEBI:597326"/>
    </ligand>
</feature>
<dbReference type="InterPro" id="IPR022278">
    <property type="entry name" value="Pser_aminoTfrase"/>
</dbReference>
<dbReference type="Pfam" id="PF00266">
    <property type="entry name" value="Aminotran_5"/>
    <property type="match status" value="1"/>
</dbReference>
<name>A0A845VDR3_9GAMM</name>
<feature type="region of interest" description="Disordered" evidence="13">
    <location>
        <begin position="20"/>
        <end position="39"/>
    </location>
</feature>
<dbReference type="PANTHER" id="PTHR43247:SF1">
    <property type="entry name" value="PHOSPHOSERINE AMINOTRANSFERASE"/>
    <property type="match status" value="1"/>
</dbReference>
<dbReference type="GO" id="GO:0006564">
    <property type="term" value="P:L-serine biosynthetic process"/>
    <property type="evidence" value="ECO:0007669"/>
    <property type="project" value="UniProtKB-UniRule"/>
</dbReference>
<evidence type="ECO:0000313" key="16">
    <source>
        <dbReference type="Proteomes" id="UP000484885"/>
    </source>
</evidence>
<comment type="subcellular location">
    <subcellularLocation>
        <location evidence="12">Cytoplasm</location>
    </subcellularLocation>
</comment>
<dbReference type="EMBL" id="JAAGSC010000039">
    <property type="protein sequence ID" value="NDY95399.1"/>
    <property type="molecule type" value="Genomic_DNA"/>
</dbReference>
<dbReference type="InterPro" id="IPR020578">
    <property type="entry name" value="Aminotrans_V_PyrdxlP_BS"/>
</dbReference>
<dbReference type="PANTHER" id="PTHR43247">
    <property type="entry name" value="PHOSPHOSERINE AMINOTRANSFERASE"/>
    <property type="match status" value="1"/>
</dbReference>
<dbReference type="GO" id="GO:0005737">
    <property type="term" value="C:cytoplasm"/>
    <property type="evidence" value="ECO:0007669"/>
    <property type="project" value="UniProtKB-SubCell"/>
</dbReference>
<dbReference type="EC" id="2.6.1.52" evidence="12"/>
<dbReference type="NCBIfam" id="NF003764">
    <property type="entry name" value="PRK05355.1"/>
    <property type="match status" value="1"/>
</dbReference>
<dbReference type="GO" id="GO:0008615">
    <property type="term" value="P:pyridoxine biosynthetic process"/>
    <property type="evidence" value="ECO:0007669"/>
    <property type="project" value="UniProtKB-UniRule"/>
</dbReference>
<protein>
    <recommendedName>
        <fullName evidence="12">Phosphoserine aminotransferase</fullName>
        <ecNumber evidence="12">2.6.1.52</ecNumber>
    </recommendedName>
    <alternativeName>
        <fullName evidence="12">Phosphohydroxythreonine aminotransferase</fullName>
        <shortName evidence="12">PSAT</shortName>
    </alternativeName>
</protein>
<comment type="caution">
    <text evidence="12">Lacks conserved residue(s) required for the propagation of feature annotation.</text>
</comment>
<keyword evidence="9 12" id="KW-0718">Serine biosynthesis</keyword>
<evidence type="ECO:0000256" key="3">
    <source>
        <dbReference type="ARBA" id="ARBA00006904"/>
    </source>
</evidence>
<accession>A0A845VDR3</accession>
<dbReference type="UniPathway" id="UPA00135">
    <property type="reaction ID" value="UER00197"/>
</dbReference>
<dbReference type="FunFam" id="3.90.1150.10:FF:000006">
    <property type="entry name" value="Phosphoserine aminotransferase"/>
    <property type="match status" value="1"/>
</dbReference>
<dbReference type="UniPathway" id="UPA00244">
    <property type="reaction ID" value="UER00311"/>
</dbReference>
<dbReference type="AlphaFoldDB" id="A0A845VDR3"/>
<feature type="modified residue" description="N6-(pyridoxal phosphate)lysine" evidence="12">
    <location>
        <position position="236"/>
    </location>
</feature>
<comment type="subunit">
    <text evidence="12">Homodimer.</text>
</comment>
<dbReference type="Gene3D" id="3.40.640.10">
    <property type="entry name" value="Type I PLP-dependent aspartate aminotransferase-like (Major domain)"/>
    <property type="match status" value="1"/>
</dbReference>
<evidence type="ECO:0000256" key="1">
    <source>
        <dbReference type="ARBA" id="ARBA00004915"/>
    </source>
</evidence>
<evidence type="ECO:0000313" key="15">
    <source>
        <dbReference type="EMBL" id="NDY95399.1"/>
    </source>
</evidence>
<reference evidence="15 16" key="1">
    <citation type="submission" date="2020-02" db="EMBL/GenBank/DDBJ databases">
        <authorList>
            <person name="Zhang X.-Y."/>
        </authorList>
    </citation>
    <scope>NUCLEOTIDE SEQUENCE [LARGE SCALE GENOMIC DNA]</scope>
    <source>
        <strain evidence="15 16">C33</strain>
    </source>
</reference>
<gene>
    <name evidence="12 15" type="primary">serC</name>
    <name evidence="15" type="ORF">G3I74_06640</name>
</gene>
<evidence type="ECO:0000256" key="5">
    <source>
        <dbReference type="ARBA" id="ARBA00022605"/>
    </source>
</evidence>
<keyword evidence="5 12" id="KW-0028">Amino-acid biosynthesis</keyword>
<evidence type="ECO:0000256" key="7">
    <source>
        <dbReference type="ARBA" id="ARBA00022898"/>
    </source>
</evidence>
<comment type="catalytic activity">
    <reaction evidence="10 12">
        <text>4-(phosphooxy)-L-threonine + 2-oxoglutarate = (R)-3-hydroxy-2-oxo-4-phosphooxybutanoate + L-glutamate</text>
        <dbReference type="Rhea" id="RHEA:16573"/>
        <dbReference type="ChEBI" id="CHEBI:16810"/>
        <dbReference type="ChEBI" id="CHEBI:29985"/>
        <dbReference type="ChEBI" id="CHEBI:58452"/>
        <dbReference type="ChEBI" id="CHEBI:58538"/>
        <dbReference type="EC" id="2.6.1.52"/>
    </reaction>
</comment>
<comment type="pathway">
    <text evidence="2 12">Amino-acid biosynthesis; L-serine biosynthesis; L-serine from 3-phospho-D-glycerate: step 2/3.</text>
</comment>
<keyword evidence="16" id="KW-1185">Reference proteome</keyword>
<dbReference type="SUPFAM" id="SSF53383">
    <property type="entry name" value="PLP-dependent transferases"/>
    <property type="match status" value="1"/>
</dbReference>
<dbReference type="FunFam" id="3.40.640.10:FF:000010">
    <property type="entry name" value="Phosphoserine aminotransferase"/>
    <property type="match status" value="1"/>
</dbReference>
<feature type="binding site" evidence="12">
    <location>
        <position position="212"/>
    </location>
    <ligand>
        <name>pyridoxal 5'-phosphate</name>
        <dbReference type="ChEBI" id="CHEBI:597326"/>
    </ligand>
</feature>
<evidence type="ECO:0000256" key="13">
    <source>
        <dbReference type="SAM" id="MobiDB-lite"/>
    </source>
</evidence>
<keyword evidence="8 12" id="KW-0664">Pyridoxine biosynthesis</keyword>
<feature type="binding site" evidence="12">
    <location>
        <position position="193"/>
    </location>
    <ligand>
        <name>pyridoxal 5'-phosphate</name>
        <dbReference type="ChEBI" id="CHEBI:597326"/>
    </ligand>
</feature>
<comment type="pathway">
    <text evidence="1 12">Cofactor biosynthesis; pyridoxine 5'-phosphate biosynthesis; pyridoxine 5'-phosphate from D-erythrose 4-phosphate: step 3/5.</text>
</comment>
<feature type="compositionally biased region" description="Basic and acidic residues" evidence="13">
    <location>
        <begin position="23"/>
        <end position="34"/>
    </location>
</feature>
<dbReference type="InterPro" id="IPR015422">
    <property type="entry name" value="PyrdxlP-dep_Trfase_small"/>
</dbReference>
<comment type="similarity">
    <text evidence="3 12">Belongs to the class-V pyridoxal-phosphate-dependent aminotransferase family. SerC subfamily.</text>
</comment>
<evidence type="ECO:0000259" key="14">
    <source>
        <dbReference type="Pfam" id="PF00266"/>
    </source>
</evidence>
<dbReference type="Gene3D" id="3.90.1150.10">
    <property type="entry name" value="Aspartate Aminotransferase, domain 1"/>
    <property type="match status" value="1"/>
</dbReference>
<evidence type="ECO:0000256" key="2">
    <source>
        <dbReference type="ARBA" id="ARBA00005099"/>
    </source>
</evidence>
<dbReference type="PIRSF" id="PIRSF000525">
    <property type="entry name" value="SerC"/>
    <property type="match status" value="1"/>
</dbReference>
<comment type="function">
    <text evidence="12">Catalyzes the reversible conversion of 3-phosphohydroxypyruvate to phosphoserine and of 3-hydroxy-2-oxo-4-phosphonooxybutanoate to phosphohydroxythreonine.</text>
</comment>
<feature type="binding site" evidence="12">
    <location>
        <position position="86"/>
    </location>
    <ligand>
        <name>L-glutamate</name>
        <dbReference type="ChEBI" id="CHEBI:29985"/>
    </ligand>
</feature>
<comment type="cofactor">
    <cofactor evidence="12">
        <name>pyridoxal 5'-phosphate</name>
        <dbReference type="ChEBI" id="CHEBI:597326"/>
    </cofactor>
    <text evidence="12">Binds 1 pyridoxal phosphate per subunit.</text>
</comment>
<keyword evidence="12" id="KW-0963">Cytoplasm</keyword>
<evidence type="ECO:0000256" key="11">
    <source>
        <dbReference type="ARBA" id="ARBA00049007"/>
    </source>
</evidence>
<feature type="domain" description="Aminotransferase class V" evidence="14">
    <location>
        <begin position="48"/>
        <end position="387"/>
    </location>
</feature>
<dbReference type="PROSITE" id="PS00595">
    <property type="entry name" value="AA_TRANSFER_CLASS_5"/>
    <property type="match status" value="1"/>
</dbReference>
<comment type="caution">
    <text evidence="15">The sequence shown here is derived from an EMBL/GenBank/DDBJ whole genome shotgun (WGS) entry which is preliminary data.</text>
</comment>
<evidence type="ECO:0000256" key="8">
    <source>
        <dbReference type="ARBA" id="ARBA00023096"/>
    </source>
</evidence>
<keyword evidence="7 12" id="KW-0663">Pyridoxal phosphate</keyword>
<organism evidence="15 16">
    <name type="scientific">Wenzhouxiangella limi</name>
    <dbReference type="NCBI Taxonomy" id="2707351"/>
    <lineage>
        <taxon>Bacteria</taxon>
        <taxon>Pseudomonadati</taxon>
        <taxon>Pseudomonadota</taxon>
        <taxon>Gammaproteobacteria</taxon>
        <taxon>Chromatiales</taxon>
        <taxon>Wenzhouxiangellaceae</taxon>
        <taxon>Wenzhouxiangella</taxon>
    </lineage>
</organism>
<sequence>MARCACPRCCGRGWVASRPCSRSRRDGVRGRSGESADGVRTVSATQVIHNFSAGPAALPQPVRERLAEALAPRPDGQPSVAEISHRGKRFLAIAEELEARLRGLMGVGDDHAVVLLQGGANLQFAWLPMNLARDRTPAYLISGYWGQKALAEARRLGPAEVVGSSADEGFLDLPEMGHLPSECAYLHYTGNETIHGLQFASPPAVAVPVAADLSSEFLSRPYPYADLGLAYAGAQKNLGIAGLTVVLIRRDLLDRIPDDLPRFLDYRTWVQSDSMYNTPATLAWYVALETLRWIEEEGGLAGMAARNQAKAEALYAAIDASDFYTNPVAAHARSLMNIPFWTADEALVAAFVGEAEQAGLPGLKGHRALGGLRASLYNALDMDAVLALVDFMRDFEQRRG</sequence>
<feature type="binding site" evidence="12">
    <location>
        <position position="235"/>
    </location>
    <ligand>
        <name>pyridoxal 5'-phosphate</name>
        <dbReference type="ChEBI" id="CHEBI:597326"/>
    </ligand>
</feature>
<evidence type="ECO:0000256" key="4">
    <source>
        <dbReference type="ARBA" id="ARBA00022576"/>
    </source>
</evidence>
<dbReference type="InterPro" id="IPR015421">
    <property type="entry name" value="PyrdxlP-dep_Trfase_major"/>
</dbReference>
<proteinExistence type="inferred from homology"/>
<keyword evidence="4 12" id="KW-0032">Aminotransferase</keyword>
<dbReference type="GO" id="GO:0030170">
    <property type="term" value="F:pyridoxal phosphate binding"/>
    <property type="evidence" value="ECO:0007669"/>
    <property type="project" value="UniProtKB-UniRule"/>
</dbReference>
<keyword evidence="6 12" id="KW-0808">Transferase</keyword>
<dbReference type="HAMAP" id="MF_00160">
    <property type="entry name" value="SerC_aminotrans_5"/>
    <property type="match status" value="1"/>
</dbReference>
<comment type="catalytic activity">
    <reaction evidence="11 12">
        <text>O-phospho-L-serine + 2-oxoglutarate = 3-phosphooxypyruvate + L-glutamate</text>
        <dbReference type="Rhea" id="RHEA:14329"/>
        <dbReference type="ChEBI" id="CHEBI:16810"/>
        <dbReference type="ChEBI" id="CHEBI:18110"/>
        <dbReference type="ChEBI" id="CHEBI:29985"/>
        <dbReference type="ChEBI" id="CHEBI:57524"/>
        <dbReference type="EC" id="2.6.1.52"/>
    </reaction>
</comment>
<evidence type="ECO:0000256" key="6">
    <source>
        <dbReference type="ARBA" id="ARBA00022679"/>
    </source>
</evidence>
<feature type="binding site" evidence="12">
    <location>
        <begin position="277"/>
        <end position="278"/>
    </location>
    <ligand>
        <name>pyridoxal 5'-phosphate</name>
        <dbReference type="ChEBI" id="CHEBI:597326"/>
    </ligand>
</feature>
<dbReference type="GO" id="GO:0004648">
    <property type="term" value="F:O-phospho-L-serine:2-oxoglutarate aminotransferase activity"/>
    <property type="evidence" value="ECO:0007669"/>
    <property type="project" value="UniProtKB-UniRule"/>
</dbReference>
<dbReference type="InterPro" id="IPR000192">
    <property type="entry name" value="Aminotrans_V_dom"/>
</dbReference>
<dbReference type="InterPro" id="IPR015424">
    <property type="entry name" value="PyrdxlP-dep_Trfase"/>
</dbReference>
<evidence type="ECO:0000256" key="10">
    <source>
        <dbReference type="ARBA" id="ARBA00047630"/>
    </source>
</evidence>